<dbReference type="Gene3D" id="1.10.10.10">
    <property type="entry name" value="Winged helix-like DNA-binding domain superfamily/Winged helix DNA-binding domain"/>
    <property type="match status" value="1"/>
</dbReference>
<sequence length="231" mass="25751">MPKKESEAAGKAAPSEYTLLKNLILSGKIMPNERIVEADYAEKFKTNRANIRNALARLEQDGLVVSTAFRGARVRLVSAQEAVEIFEVRGVVETLLVRQAAEKAQEDDGPILKAQLAKVRVALSKGDPMGVGAIGRRVREEIWRISGNETAAKVVRNLNTQLVRLWYHSIMMPGRAESIYKDLEEMVDCIIANEPAKAVKAARRYHDDAVRTLKLALESREHYPAEDDADE</sequence>
<dbReference type="Pfam" id="PF00392">
    <property type="entry name" value="GntR"/>
    <property type="match status" value="1"/>
</dbReference>
<evidence type="ECO:0000256" key="1">
    <source>
        <dbReference type="ARBA" id="ARBA00023015"/>
    </source>
</evidence>
<accession>A0A225MCH7</accession>
<keyword evidence="2" id="KW-0238">DNA-binding</keyword>
<protein>
    <recommendedName>
        <fullName evidence="4">HTH gntR-type domain-containing protein</fullName>
    </recommendedName>
</protein>
<organism evidence="5 6">
    <name type="scientific">Candidimonas nitroreducens</name>
    <dbReference type="NCBI Taxonomy" id="683354"/>
    <lineage>
        <taxon>Bacteria</taxon>
        <taxon>Pseudomonadati</taxon>
        <taxon>Pseudomonadota</taxon>
        <taxon>Betaproteobacteria</taxon>
        <taxon>Burkholderiales</taxon>
        <taxon>Alcaligenaceae</taxon>
        <taxon>Candidimonas</taxon>
    </lineage>
</organism>
<dbReference type="SMART" id="SM00895">
    <property type="entry name" value="FCD"/>
    <property type="match status" value="1"/>
</dbReference>
<gene>
    <name evidence="5" type="ORF">CEY11_12210</name>
</gene>
<dbReference type="Pfam" id="PF07729">
    <property type="entry name" value="FCD"/>
    <property type="match status" value="1"/>
</dbReference>
<feature type="domain" description="HTH gntR-type" evidence="4">
    <location>
        <begin position="10"/>
        <end position="77"/>
    </location>
</feature>
<dbReference type="SMART" id="SM00345">
    <property type="entry name" value="HTH_GNTR"/>
    <property type="match status" value="1"/>
</dbReference>
<dbReference type="Proteomes" id="UP000214603">
    <property type="component" value="Unassembled WGS sequence"/>
</dbReference>
<keyword evidence="1" id="KW-0805">Transcription regulation</keyword>
<dbReference type="EMBL" id="NJIH01000007">
    <property type="protein sequence ID" value="OWT58957.1"/>
    <property type="molecule type" value="Genomic_DNA"/>
</dbReference>
<evidence type="ECO:0000256" key="2">
    <source>
        <dbReference type="ARBA" id="ARBA00023125"/>
    </source>
</evidence>
<evidence type="ECO:0000313" key="6">
    <source>
        <dbReference type="Proteomes" id="UP000214603"/>
    </source>
</evidence>
<evidence type="ECO:0000313" key="5">
    <source>
        <dbReference type="EMBL" id="OWT58957.1"/>
    </source>
</evidence>
<keyword evidence="6" id="KW-1185">Reference proteome</keyword>
<name>A0A225MCH7_9BURK</name>
<dbReference type="InterPro" id="IPR011711">
    <property type="entry name" value="GntR_C"/>
</dbReference>
<keyword evidence="3" id="KW-0804">Transcription</keyword>
<dbReference type="OrthoDB" id="8066003at2"/>
<dbReference type="InterPro" id="IPR036390">
    <property type="entry name" value="WH_DNA-bd_sf"/>
</dbReference>
<evidence type="ECO:0000256" key="3">
    <source>
        <dbReference type="ARBA" id="ARBA00023163"/>
    </source>
</evidence>
<dbReference type="PANTHER" id="PTHR43537">
    <property type="entry name" value="TRANSCRIPTIONAL REGULATOR, GNTR FAMILY"/>
    <property type="match status" value="1"/>
</dbReference>
<dbReference type="GO" id="GO:0003677">
    <property type="term" value="F:DNA binding"/>
    <property type="evidence" value="ECO:0007669"/>
    <property type="project" value="UniProtKB-KW"/>
</dbReference>
<dbReference type="PANTHER" id="PTHR43537:SF45">
    <property type="entry name" value="GNTR FAMILY REGULATORY PROTEIN"/>
    <property type="match status" value="1"/>
</dbReference>
<dbReference type="RefSeq" id="WP_088603688.1">
    <property type="nucleotide sequence ID" value="NZ_NJIH01000007.1"/>
</dbReference>
<dbReference type="InterPro" id="IPR008920">
    <property type="entry name" value="TF_FadR/GntR_C"/>
</dbReference>
<dbReference type="InterPro" id="IPR000524">
    <property type="entry name" value="Tscrpt_reg_HTH_GntR"/>
</dbReference>
<reference evidence="6" key="1">
    <citation type="submission" date="2017-06" db="EMBL/GenBank/DDBJ databases">
        <title>Herbaspirillum phytohormonus sp. nov., isolated from the root nodule of Robinia pseudoacacia in lead-zinc mine.</title>
        <authorList>
            <person name="Fan M."/>
            <person name="Lin Y."/>
        </authorList>
    </citation>
    <scope>NUCLEOTIDE SEQUENCE [LARGE SCALE GENOMIC DNA]</scope>
    <source>
        <strain evidence="6">SC-089</strain>
    </source>
</reference>
<dbReference type="SUPFAM" id="SSF46785">
    <property type="entry name" value="Winged helix' DNA-binding domain"/>
    <property type="match status" value="1"/>
</dbReference>
<dbReference type="InterPro" id="IPR036388">
    <property type="entry name" value="WH-like_DNA-bd_sf"/>
</dbReference>
<dbReference type="AlphaFoldDB" id="A0A225MCH7"/>
<dbReference type="Gene3D" id="1.20.120.530">
    <property type="entry name" value="GntR ligand-binding domain-like"/>
    <property type="match status" value="1"/>
</dbReference>
<dbReference type="GO" id="GO:0003700">
    <property type="term" value="F:DNA-binding transcription factor activity"/>
    <property type="evidence" value="ECO:0007669"/>
    <property type="project" value="InterPro"/>
</dbReference>
<dbReference type="PROSITE" id="PS50949">
    <property type="entry name" value="HTH_GNTR"/>
    <property type="match status" value="1"/>
</dbReference>
<evidence type="ECO:0000259" key="4">
    <source>
        <dbReference type="PROSITE" id="PS50949"/>
    </source>
</evidence>
<proteinExistence type="predicted"/>
<dbReference type="SUPFAM" id="SSF48008">
    <property type="entry name" value="GntR ligand-binding domain-like"/>
    <property type="match status" value="1"/>
</dbReference>
<comment type="caution">
    <text evidence="5">The sequence shown here is derived from an EMBL/GenBank/DDBJ whole genome shotgun (WGS) entry which is preliminary data.</text>
</comment>